<feature type="compositionally biased region" description="Acidic residues" evidence="4">
    <location>
        <begin position="707"/>
        <end position="723"/>
    </location>
</feature>
<dbReference type="OrthoDB" id="342531at2759"/>
<dbReference type="AlphaFoldDB" id="A0A8H3ENE8"/>
<evidence type="ECO:0000313" key="5">
    <source>
        <dbReference type="EMBL" id="CAF9907262.1"/>
    </source>
</evidence>
<organism evidence="5 6">
    <name type="scientific">Heterodermia speciosa</name>
    <dbReference type="NCBI Taxonomy" id="116794"/>
    <lineage>
        <taxon>Eukaryota</taxon>
        <taxon>Fungi</taxon>
        <taxon>Dikarya</taxon>
        <taxon>Ascomycota</taxon>
        <taxon>Pezizomycotina</taxon>
        <taxon>Lecanoromycetes</taxon>
        <taxon>OSLEUM clade</taxon>
        <taxon>Lecanoromycetidae</taxon>
        <taxon>Caliciales</taxon>
        <taxon>Physciaceae</taxon>
        <taxon>Heterodermia</taxon>
    </lineage>
</organism>
<keyword evidence="5" id="KW-0808">Transferase</keyword>
<keyword evidence="5" id="KW-0548">Nucleotidyltransferase</keyword>
<dbReference type="EMBL" id="CAJPDS010000005">
    <property type="protein sequence ID" value="CAF9907262.1"/>
    <property type="molecule type" value="Genomic_DNA"/>
</dbReference>
<accession>A0A8H3ENE8</accession>
<dbReference type="GO" id="GO:0005730">
    <property type="term" value="C:nucleolus"/>
    <property type="evidence" value="ECO:0007669"/>
    <property type="project" value="InterPro"/>
</dbReference>
<dbReference type="PANTHER" id="PTHR13213:SF2">
    <property type="entry name" value="MYB-BINDING PROTEIN 1A"/>
    <property type="match status" value="1"/>
</dbReference>
<protein>
    <submittedName>
        <fullName evidence="5">DNA-directed DNA polymerase</fullName>
    </submittedName>
</protein>
<feature type="compositionally biased region" description="Acidic residues" evidence="4">
    <location>
        <begin position="750"/>
        <end position="760"/>
    </location>
</feature>
<dbReference type="GO" id="GO:0003887">
    <property type="term" value="F:DNA-directed DNA polymerase activity"/>
    <property type="evidence" value="ECO:0007669"/>
    <property type="project" value="UniProtKB-KW"/>
</dbReference>
<keyword evidence="3" id="KW-0539">Nucleus</keyword>
<feature type="region of interest" description="Disordered" evidence="4">
    <location>
        <begin position="700"/>
        <end position="761"/>
    </location>
</feature>
<gene>
    <name evidence="5" type="primary">POL5</name>
    <name evidence="5" type="ORF">HETSPECPRED_007084</name>
</gene>
<keyword evidence="6" id="KW-1185">Reference proteome</keyword>
<name>A0A8H3ENE8_9LECA</name>
<comment type="caution">
    <text evidence="5">The sequence shown here is derived from an EMBL/GenBank/DDBJ whole genome shotgun (WGS) entry which is preliminary data.</text>
</comment>
<evidence type="ECO:0000256" key="1">
    <source>
        <dbReference type="ARBA" id="ARBA00004123"/>
    </source>
</evidence>
<keyword evidence="5" id="KW-0239">DNA-directed DNA polymerase</keyword>
<dbReference type="GO" id="GO:0006355">
    <property type="term" value="P:regulation of DNA-templated transcription"/>
    <property type="evidence" value="ECO:0007669"/>
    <property type="project" value="InterPro"/>
</dbReference>
<dbReference type="InterPro" id="IPR016024">
    <property type="entry name" value="ARM-type_fold"/>
</dbReference>
<comment type="similarity">
    <text evidence="2">Belongs to the MYBBP1A family.</text>
</comment>
<proteinExistence type="inferred from homology"/>
<evidence type="ECO:0000256" key="4">
    <source>
        <dbReference type="SAM" id="MobiDB-lite"/>
    </source>
</evidence>
<evidence type="ECO:0000256" key="2">
    <source>
        <dbReference type="ARBA" id="ARBA00006809"/>
    </source>
</evidence>
<evidence type="ECO:0000256" key="3">
    <source>
        <dbReference type="ARBA" id="ARBA00023242"/>
    </source>
</evidence>
<evidence type="ECO:0000313" key="6">
    <source>
        <dbReference type="Proteomes" id="UP000664521"/>
    </source>
</evidence>
<dbReference type="Proteomes" id="UP000664521">
    <property type="component" value="Unassembled WGS sequence"/>
</dbReference>
<dbReference type="InterPro" id="IPR007015">
    <property type="entry name" value="DNA_pol_V/MYBBP1A"/>
</dbReference>
<sequence length="995" mass="110765">MSKKRRRDPGTIDTQLVEIYEDLANESGEIRLRAAQSLLQKFSVENSQSKEKLRDVLTRLVRGLCSGRKAARLGFSVAFTEFLVQHLVDGAQDVSTRLSFSEVLDLLIKQTEIGGKVSGQEERDHQLGRIFGIEAVIKSGVLFSPDPKNDSWSHILDHVFELAKKKAWLREECGWILYKSIQNIKTKTRGEIYAQKLVDKFIENGLAKSPEGVATWLGVQSAFPTVSLPTSVWQYQNPLHRKEKAALSKILKDASTSGAPKGEANSKVAQNSTWSPNLHFAWDVVLSSFLQPDIVTQAKNTEAIDFTDFWTEAVDNGLFSASASDQRKYWGFVLSQRVFLIAPADLISVVFSKNFMRCFMNQLASSDRYLHRNAEKVVKSIYSRLETDSSIAMTVLACLLKAPHGCVNFDQITKTKTVEKLLPQVDDKNLGDLVQFYAGIMQDPNTQEEKAASLDRQIAADHLLSVVRSRQTLTDTESSMQSGPTLFVKKVLALFAQHAYFSHQQESHLDNRSIGPSISDGTRSVLRSRISSCLTHVLAKSAQPAHITYDLVHFIRDLEKKDGDFKLLFECDEAVNKTINKGWTLLEKVHSKEAIAQGSRKRSLSAFELLHNLVLLQIYNGDADAVGMLGDLKSCYDSLFKHKSKSEQADSDGLVEILLGFVAKPSALFRRLASQVFSTCTSDISDSGLQSMIKILETRESKTGQEELFDEEENDGESDDASDVELMSTSPPNDEGDPVANSSADGTGTSEDDDDDDDDSTAAAEELAAFDAKLAQALTTRPAMDDVAAANNASSSDEDMNDSQMEALDAHLSTIFRERKKQKTLKTKKTQNKDAKEAMIKFKCRVLELLEIYIKQEHQNPRAMQLLLPILNVIRTTKTPLVSGKAGDLIGTYFKLCKAHSVPDPEVLNTKMIFELLRTVHQQAAVDGSNAYSSACSRASLLLVKILAARDRENLRAVESIYGQTHERFMLDARSRVKPSFFSEWLNWSVSARKS</sequence>
<dbReference type="GO" id="GO:0000182">
    <property type="term" value="F:rDNA binding"/>
    <property type="evidence" value="ECO:0007669"/>
    <property type="project" value="TreeGrafter"/>
</dbReference>
<dbReference type="PANTHER" id="PTHR13213">
    <property type="entry name" value="MYB-BINDING PROTEIN 1A FAMILY MEMBER"/>
    <property type="match status" value="1"/>
</dbReference>
<reference evidence="5" key="1">
    <citation type="submission" date="2021-03" db="EMBL/GenBank/DDBJ databases">
        <authorList>
            <person name="Tagirdzhanova G."/>
        </authorList>
    </citation>
    <scope>NUCLEOTIDE SEQUENCE</scope>
</reference>
<comment type="subcellular location">
    <subcellularLocation>
        <location evidence="1">Nucleus</location>
    </subcellularLocation>
</comment>
<dbReference type="Pfam" id="PF04931">
    <property type="entry name" value="DNA_pol_phi"/>
    <property type="match status" value="1"/>
</dbReference>
<dbReference type="SUPFAM" id="SSF48371">
    <property type="entry name" value="ARM repeat"/>
    <property type="match status" value="1"/>
</dbReference>